<dbReference type="RefSeq" id="WP_407051365.1">
    <property type="nucleotide sequence ID" value="NZ_CP158568.1"/>
</dbReference>
<reference evidence="4" key="1">
    <citation type="submission" date="2024-06" db="EMBL/GenBank/DDBJ databases">
        <title>Methylostella associata gen. nov., sp. nov., a novel Ancalomicrobiaceae-affiliated facultatively methylotrophic bacteria that feed on methanotrophs of the genus Methylococcus.</title>
        <authorList>
            <person name="Saltykova V."/>
            <person name="Danilova O.V."/>
            <person name="Oshkin I.Y."/>
            <person name="Belova S.E."/>
            <person name="Pimenov N.V."/>
            <person name="Dedysh S.N."/>
        </authorList>
    </citation>
    <scope>NUCLEOTIDE SEQUENCE</scope>
    <source>
        <strain evidence="4">S20</strain>
    </source>
</reference>
<dbReference type="InterPro" id="IPR026875">
    <property type="entry name" value="PHydrolase_assoc_dom"/>
</dbReference>
<dbReference type="PANTHER" id="PTHR11373:SF43">
    <property type="entry name" value="DEOXYGUANOSINETRIPHOSPHATE TRIPHOSPHOHYDROLASE-LIKE PROTEIN"/>
    <property type="match status" value="1"/>
</dbReference>
<dbReference type="GO" id="GO:0008832">
    <property type="term" value="F:dGTPase activity"/>
    <property type="evidence" value="ECO:0007669"/>
    <property type="project" value="TreeGrafter"/>
</dbReference>
<sequence>MGDDAPKDGTGTAREAAAAIRARIGLGREPRAVFAVDPDHSRGRLVAEPESPTRTPFQRDRDRIVHSTAFRRLAHKTQVFIYHEGDHFRTRLTHTIEVAQIARALARALRLDEDLAEAVALGHDLGHTPFGHAGERALDRAMARWGGFDHNAQTLRIVTKLERRYAGFDGLNLAWETLEGLVKHNGPLADPQGRPLPHHGVTPAELPYPIRDYGRSNDLWLWSQPSIEAQIAAVADDIAYDAHDIDDGLRAGLIDLDALEELPLVGPALREVRERHPDLSRPRVVQEVTRRVITRMVEDVIREALRRLGDAEPESADAVRRLSGPIATFSEEVAAADKAIKAFLYRHVYRSEPVMEVMRAVEQVVEELFARFFEDPAAMPTEWCAGLDPTDEAQRARRICDYIAGMTDRFAALEHGRLFDATPVLR</sequence>
<dbReference type="InterPro" id="IPR050135">
    <property type="entry name" value="dGTPase-like"/>
</dbReference>
<name>A0AAU7XEP0_9HYPH</name>
<dbReference type="Gene3D" id="1.10.3210.10">
    <property type="entry name" value="Hypothetical protein af1432"/>
    <property type="match status" value="1"/>
</dbReference>
<evidence type="ECO:0000313" key="4">
    <source>
        <dbReference type="EMBL" id="XBY46268.1"/>
    </source>
</evidence>
<dbReference type="CDD" id="cd00077">
    <property type="entry name" value="HDc"/>
    <property type="match status" value="1"/>
</dbReference>
<comment type="similarity">
    <text evidence="2">Belongs to the dGTPase family. Type 2 subfamily.</text>
</comment>
<dbReference type="InterPro" id="IPR003607">
    <property type="entry name" value="HD/PDEase_dom"/>
</dbReference>
<dbReference type="NCBIfam" id="TIGR01353">
    <property type="entry name" value="dGTP_triPase"/>
    <property type="match status" value="1"/>
</dbReference>
<dbReference type="NCBIfam" id="NF002326">
    <property type="entry name" value="PRK01286.1-1"/>
    <property type="match status" value="1"/>
</dbReference>
<keyword evidence="1 2" id="KW-0378">Hydrolase</keyword>
<dbReference type="HAMAP" id="MF_01212">
    <property type="entry name" value="dGTPase_type2"/>
    <property type="match status" value="1"/>
</dbReference>
<organism evidence="4">
    <name type="scientific">Methyloraptor flagellatus</name>
    <dbReference type="NCBI Taxonomy" id="3162530"/>
    <lineage>
        <taxon>Bacteria</taxon>
        <taxon>Pseudomonadati</taxon>
        <taxon>Pseudomonadota</taxon>
        <taxon>Alphaproteobacteria</taxon>
        <taxon>Hyphomicrobiales</taxon>
        <taxon>Ancalomicrobiaceae</taxon>
        <taxon>Methyloraptor</taxon>
    </lineage>
</organism>
<dbReference type="InterPro" id="IPR006261">
    <property type="entry name" value="dGTPase"/>
</dbReference>
<dbReference type="NCBIfam" id="NF002328">
    <property type="entry name" value="PRK01286.1-3"/>
    <property type="match status" value="1"/>
</dbReference>
<dbReference type="SUPFAM" id="SSF109604">
    <property type="entry name" value="HD-domain/PDEase-like"/>
    <property type="match status" value="1"/>
</dbReference>
<dbReference type="EMBL" id="CP158568">
    <property type="protein sequence ID" value="XBY46268.1"/>
    <property type="molecule type" value="Genomic_DNA"/>
</dbReference>
<dbReference type="PROSITE" id="PS51831">
    <property type="entry name" value="HD"/>
    <property type="match status" value="1"/>
</dbReference>
<dbReference type="InterPro" id="IPR006674">
    <property type="entry name" value="HD_domain"/>
</dbReference>
<feature type="domain" description="HD" evidence="3">
    <location>
        <begin position="91"/>
        <end position="241"/>
    </location>
</feature>
<dbReference type="SMART" id="SM00471">
    <property type="entry name" value="HDc"/>
    <property type="match status" value="1"/>
</dbReference>
<dbReference type="PANTHER" id="PTHR11373">
    <property type="entry name" value="DEOXYNUCLEOSIDE TRIPHOSPHATE TRIPHOSPHOHYDROLASE"/>
    <property type="match status" value="1"/>
</dbReference>
<dbReference type="Pfam" id="PF13286">
    <property type="entry name" value="HD_assoc"/>
    <property type="match status" value="1"/>
</dbReference>
<dbReference type="GO" id="GO:0006203">
    <property type="term" value="P:dGTP catabolic process"/>
    <property type="evidence" value="ECO:0007669"/>
    <property type="project" value="TreeGrafter"/>
</dbReference>
<accession>A0AAU7XEP0</accession>
<protein>
    <recommendedName>
        <fullName evidence="2">Deoxyguanosinetriphosphate triphosphohydrolase-like protein</fullName>
    </recommendedName>
</protein>
<evidence type="ECO:0000259" key="3">
    <source>
        <dbReference type="PROSITE" id="PS51831"/>
    </source>
</evidence>
<gene>
    <name evidence="4" type="ORF">ABS361_08625</name>
</gene>
<proteinExistence type="inferred from homology"/>
<dbReference type="Pfam" id="PF01966">
    <property type="entry name" value="HD"/>
    <property type="match status" value="1"/>
</dbReference>
<evidence type="ECO:0000256" key="2">
    <source>
        <dbReference type="HAMAP-Rule" id="MF_01212"/>
    </source>
</evidence>
<dbReference type="KEGG" id="mflg:ABS361_08625"/>
<dbReference type="AlphaFoldDB" id="A0AAU7XEP0"/>
<dbReference type="InterPro" id="IPR023023">
    <property type="entry name" value="dNTPase_2"/>
</dbReference>
<evidence type="ECO:0000256" key="1">
    <source>
        <dbReference type="ARBA" id="ARBA00022801"/>
    </source>
</evidence>